<dbReference type="Proteomes" id="UP000322699">
    <property type="component" value="Unassembled WGS sequence"/>
</dbReference>
<sequence length="79" mass="8757">MTVHVIEKSSSPIRSQQDVALVSMKRNSTECSRHRLIASRPQSTETPQFAKILSMHPLISREEISYYPAGGNPSGVKGF</sequence>
<accession>A0A5B1CC99</accession>
<protein>
    <submittedName>
        <fullName evidence="1">Uncharacterized protein</fullName>
    </submittedName>
</protein>
<comment type="caution">
    <text evidence="1">The sequence shown here is derived from an EMBL/GenBank/DDBJ whole genome shotgun (WGS) entry which is preliminary data.</text>
</comment>
<proteinExistence type="predicted"/>
<reference evidence="1 2" key="1">
    <citation type="submission" date="2019-08" db="EMBL/GenBank/DDBJ databases">
        <title>Deep-cultivation of Planctomycetes and their phenomic and genomic characterization uncovers novel biology.</title>
        <authorList>
            <person name="Wiegand S."/>
            <person name="Jogler M."/>
            <person name="Boedeker C."/>
            <person name="Pinto D."/>
            <person name="Vollmers J."/>
            <person name="Rivas-Marin E."/>
            <person name="Kohn T."/>
            <person name="Peeters S.H."/>
            <person name="Heuer A."/>
            <person name="Rast P."/>
            <person name="Oberbeckmann S."/>
            <person name="Bunk B."/>
            <person name="Jeske O."/>
            <person name="Meyerdierks A."/>
            <person name="Storesund J.E."/>
            <person name="Kallscheuer N."/>
            <person name="Luecker S."/>
            <person name="Lage O.M."/>
            <person name="Pohl T."/>
            <person name="Merkel B.J."/>
            <person name="Hornburger P."/>
            <person name="Mueller R.-W."/>
            <person name="Bruemmer F."/>
            <person name="Labrenz M."/>
            <person name="Spormann A.M."/>
            <person name="Op Den Camp H."/>
            <person name="Overmann J."/>
            <person name="Amann R."/>
            <person name="Jetten M.S.M."/>
            <person name="Mascher T."/>
            <person name="Medema M.H."/>
            <person name="Devos D.P."/>
            <person name="Kaster A.-K."/>
            <person name="Ovreas L."/>
            <person name="Rohde M."/>
            <person name="Galperin M.Y."/>
            <person name="Jogler C."/>
        </authorList>
    </citation>
    <scope>NUCLEOTIDE SEQUENCE [LARGE SCALE GENOMIC DNA]</scope>
    <source>
        <strain evidence="1 2">LF1</strain>
    </source>
</reference>
<dbReference type="AlphaFoldDB" id="A0A5B1CC99"/>
<evidence type="ECO:0000313" key="2">
    <source>
        <dbReference type="Proteomes" id="UP000322699"/>
    </source>
</evidence>
<evidence type="ECO:0000313" key="1">
    <source>
        <dbReference type="EMBL" id="KAA1257861.1"/>
    </source>
</evidence>
<keyword evidence="2" id="KW-1185">Reference proteome</keyword>
<organism evidence="1 2">
    <name type="scientific">Rubripirellula obstinata</name>
    <dbReference type="NCBI Taxonomy" id="406547"/>
    <lineage>
        <taxon>Bacteria</taxon>
        <taxon>Pseudomonadati</taxon>
        <taxon>Planctomycetota</taxon>
        <taxon>Planctomycetia</taxon>
        <taxon>Pirellulales</taxon>
        <taxon>Pirellulaceae</taxon>
        <taxon>Rubripirellula</taxon>
    </lineage>
</organism>
<name>A0A5B1CC99_9BACT</name>
<gene>
    <name evidence="1" type="ORF">LF1_03510</name>
</gene>
<dbReference type="EMBL" id="VRLW01000001">
    <property type="protein sequence ID" value="KAA1257861.1"/>
    <property type="molecule type" value="Genomic_DNA"/>
</dbReference>